<dbReference type="AlphaFoldDB" id="A0A0E9Q657"/>
<sequence length="18" mass="2074">MGQYNTSAEYNLNRPDSN</sequence>
<reference evidence="1" key="1">
    <citation type="submission" date="2014-11" db="EMBL/GenBank/DDBJ databases">
        <authorList>
            <person name="Amaro Gonzalez C."/>
        </authorList>
    </citation>
    <scope>NUCLEOTIDE SEQUENCE</scope>
</reference>
<accession>A0A0E9Q657</accession>
<name>A0A0E9Q657_ANGAN</name>
<reference evidence="1" key="2">
    <citation type="journal article" date="2015" name="Fish Shellfish Immunol.">
        <title>Early steps in the European eel (Anguilla anguilla)-Vibrio vulnificus interaction in the gills: Role of the RtxA13 toxin.</title>
        <authorList>
            <person name="Callol A."/>
            <person name="Pajuelo D."/>
            <person name="Ebbesson L."/>
            <person name="Teles M."/>
            <person name="MacKenzie S."/>
            <person name="Amaro C."/>
        </authorList>
    </citation>
    <scope>NUCLEOTIDE SEQUENCE</scope>
</reference>
<proteinExistence type="predicted"/>
<dbReference type="EMBL" id="GBXM01096565">
    <property type="protein sequence ID" value="JAH12012.1"/>
    <property type="molecule type" value="Transcribed_RNA"/>
</dbReference>
<organism evidence="1">
    <name type="scientific">Anguilla anguilla</name>
    <name type="common">European freshwater eel</name>
    <name type="synonym">Muraena anguilla</name>
    <dbReference type="NCBI Taxonomy" id="7936"/>
    <lineage>
        <taxon>Eukaryota</taxon>
        <taxon>Metazoa</taxon>
        <taxon>Chordata</taxon>
        <taxon>Craniata</taxon>
        <taxon>Vertebrata</taxon>
        <taxon>Euteleostomi</taxon>
        <taxon>Actinopterygii</taxon>
        <taxon>Neopterygii</taxon>
        <taxon>Teleostei</taxon>
        <taxon>Anguilliformes</taxon>
        <taxon>Anguillidae</taxon>
        <taxon>Anguilla</taxon>
    </lineage>
</organism>
<protein>
    <submittedName>
        <fullName evidence="1">Uncharacterized protein</fullName>
    </submittedName>
</protein>
<evidence type="ECO:0000313" key="1">
    <source>
        <dbReference type="EMBL" id="JAH12012.1"/>
    </source>
</evidence>